<accession>A0A0C2I6X6</accession>
<dbReference type="PANTHER" id="PTHR45913">
    <property type="entry name" value="EPM2A-INTERACTING PROTEIN 1"/>
    <property type="match status" value="1"/>
</dbReference>
<name>A0A0C2I6X6_THEKT</name>
<sequence length="209" mass="23855">MSEDVRCPLISGLQHVNFAFPPEECTDIANTAQMLDNVQYFWEGEVFEDFLFDKSLPGRNWTGLDIMSWRVHERAAVMTGRDSGLVERIKIVVPHIVSTDCTIHLQPFAAKVINENLADVPLNQALVENMCLEMEAEHKYLLLHAKHNESMAHFYTHETWVIRLAYLADIFNILNSNYGMFLLLADFLTDNNISTHVIAGAVLNHLQEL</sequence>
<comment type="caution">
    <text evidence="1">The sequence shown here is derived from an EMBL/GenBank/DDBJ whole genome shotgun (WGS) entry which is preliminary data.</text>
</comment>
<protein>
    <submittedName>
        <fullName evidence="1">Uncharacterized protein</fullName>
    </submittedName>
</protein>
<dbReference type="AlphaFoldDB" id="A0A0C2I6X6"/>
<keyword evidence="2" id="KW-1185">Reference proteome</keyword>
<dbReference type="EMBL" id="JWZT01005390">
    <property type="protein sequence ID" value="KII60953.1"/>
    <property type="molecule type" value="Genomic_DNA"/>
</dbReference>
<dbReference type="PANTHER" id="PTHR45913:SF19">
    <property type="entry name" value="LOW QUALITY PROTEIN: ZINC FINGER BED DOMAIN-CONTAINING PROTEIN 5-LIKE"/>
    <property type="match status" value="1"/>
</dbReference>
<reference evidence="1 2" key="1">
    <citation type="journal article" date="2014" name="Genome Biol. Evol.">
        <title>The genome of the myxosporean Thelohanellus kitauei shows adaptations to nutrient acquisition within its fish host.</title>
        <authorList>
            <person name="Yang Y."/>
            <person name="Xiong J."/>
            <person name="Zhou Z."/>
            <person name="Huo F."/>
            <person name="Miao W."/>
            <person name="Ran C."/>
            <person name="Liu Y."/>
            <person name="Zhang J."/>
            <person name="Feng J."/>
            <person name="Wang M."/>
            <person name="Wang M."/>
            <person name="Wang L."/>
            <person name="Yao B."/>
        </authorList>
    </citation>
    <scope>NUCLEOTIDE SEQUENCE [LARGE SCALE GENOMIC DNA]</scope>
    <source>
        <strain evidence="1">Wuqing</strain>
    </source>
</reference>
<dbReference type="OrthoDB" id="10063846at2759"/>
<dbReference type="Proteomes" id="UP000031668">
    <property type="component" value="Unassembled WGS sequence"/>
</dbReference>
<organism evidence="1 2">
    <name type="scientific">Thelohanellus kitauei</name>
    <name type="common">Myxosporean</name>
    <dbReference type="NCBI Taxonomy" id="669202"/>
    <lineage>
        <taxon>Eukaryota</taxon>
        <taxon>Metazoa</taxon>
        <taxon>Cnidaria</taxon>
        <taxon>Myxozoa</taxon>
        <taxon>Myxosporea</taxon>
        <taxon>Bivalvulida</taxon>
        <taxon>Platysporina</taxon>
        <taxon>Myxobolidae</taxon>
        <taxon>Thelohanellus</taxon>
    </lineage>
</organism>
<evidence type="ECO:0000313" key="2">
    <source>
        <dbReference type="Proteomes" id="UP000031668"/>
    </source>
</evidence>
<gene>
    <name evidence="1" type="ORF">RF11_13926</name>
</gene>
<evidence type="ECO:0000313" key="1">
    <source>
        <dbReference type="EMBL" id="KII60953.1"/>
    </source>
</evidence>
<proteinExistence type="predicted"/>